<name>A0A9Q9ELR9_9PEZI</name>
<dbReference type="Proteomes" id="UP001056384">
    <property type="component" value="Chromosome 6"/>
</dbReference>
<keyword evidence="2" id="KW-0812">Transmembrane</keyword>
<evidence type="ECO:0000313" key="4">
    <source>
        <dbReference type="Proteomes" id="UP001056384"/>
    </source>
</evidence>
<feature type="transmembrane region" description="Helical" evidence="2">
    <location>
        <begin position="278"/>
        <end position="301"/>
    </location>
</feature>
<keyword evidence="4" id="KW-1185">Reference proteome</keyword>
<evidence type="ECO:0000313" key="3">
    <source>
        <dbReference type="EMBL" id="USW54659.1"/>
    </source>
</evidence>
<feature type="compositionally biased region" description="Polar residues" evidence="1">
    <location>
        <begin position="171"/>
        <end position="184"/>
    </location>
</feature>
<feature type="transmembrane region" description="Helical" evidence="2">
    <location>
        <begin position="342"/>
        <end position="365"/>
    </location>
</feature>
<proteinExistence type="predicted"/>
<organism evidence="3 4">
    <name type="scientific">Septoria linicola</name>
    <dbReference type="NCBI Taxonomy" id="215465"/>
    <lineage>
        <taxon>Eukaryota</taxon>
        <taxon>Fungi</taxon>
        <taxon>Dikarya</taxon>
        <taxon>Ascomycota</taxon>
        <taxon>Pezizomycotina</taxon>
        <taxon>Dothideomycetes</taxon>
        <taxon>Dothideomycetidae</taxon>
        <taxon>Mycosphaerellales</taxon>
        <taxon>Mycosphaerellaceae</taxon>
        <taxon>Septoria</taxon>
    </lineage>
</organism>
<protein>
    <submittedName>
        <fullName evidence="3">Uncharacterized protein</fullName>
    </submittedName>
</protein>
<reference evidence="3" key="1">
    <citation type="submission" date="2022-06" db="EMBL/GenBank/DDBJ databases">
        <title>Complete genome sequences of two strains of the flax pathogen Septoria linicola.</title>
        <authorList>
            <person name="Lapalu N."/>
            <person name="Simon A."/>
            <person name="Demenou B."/>
            <person name="Paumier D."/>
            <person name="Guillot M.-P."/>
            <person name="Gout L."/>
            <person name="Valade R."/>
        </authorList>
    </citation>
    <scope>NUCLEOTIDE SEQUENCE</scope>
    <source>
        <strain evidence="3">SE15195</strain>
    </source>
</reference>
<dbReference type="EMBL" id="CP099423">
    <property type="protein sequence ID" value="USW54659.1"/>
    <property type="molecule type" value="Genomic_DNA"/>
</dbReference>
<dbReference type="AlphaFoldDB" id="A0A9Q9ELR9"/>
<sequence length="401" mass="41558">MASVNSASAMDLGIMDPNCTLSALLPSTNSTVMAMPRAPVALSTIADVLGIATPVPLSRTNEIIPQPADSTATDIAVPPSHTIAVVVETVTTFVQPSSSLEAARENAQITTIEDKTPNDNNSVPQLTVTTISNSGISQSTPSPSMVISVLTVTASIQPASPSEHKAGEDSQIASPGSNKPDNENTSQLSIITVADAATTASPEVVTVLHTITKIASPTPAVQQETHEPAKNTATAYAKLEGSDLQIKELSGAEVAALPVAKASEQGPDFSVKVSESDAIGASLVFSLLMTIVLAIAAWYLAVRLAMAMVLRPALSKLMGEASVPVRDAINDNYHRLGGKGRAIAQVALVFAVFALEQCLIVNTILGAMAGPLLDTHPGACREHDPTRLGIPHPGPLLVLLW</sequence>
<accession>A0A9Q9ELR9</accession>
<keyword evidence="2" id="KW-0472">Membrane</keyword>
<feature type="region of interest" description="Disordered" evidence="1">
    <location>
        <begin position="159"/>
        <end position="184"/>
    </location>
</feature>
<gene>
    <name evidence="3" type="ORF">Slin15195_G079780</name>
</gene>
<evidence type="ECO:0000256" key="2">
    <source>
        <dbReference type="SAM" id="Phobius"/>
    </source>
</evidence>
<evidence type="ECO:0000256" key="1">
    <source>
        <dbReference type="SAM" id="MobiDB-lite"/>
    </source>
</evidence>
<keyword evidence="2" id="KW-1133">Transmembrane helix</keyword>